<evidence type="ECO:0000256" key="2">
    <source>
        <dbReference type="SAM" id="SignalP"/>
    </source>
</evidence>
<evidence type="ECO:0000256" key="1">
    <source>
        <dbReference type="SAM" id="MobiDB-lite"/>
    </source>
</evidence>
<feature type="signal peptide" evidence="2">
    <location>
        <begin position="1"/>
        <end position="26"/>
    </location>
</feature>
<dbReference type="EMBL" id="JAQQBS010000001">
    <property type="protein sequence ID" value="KAK0176679.1"/>
    <property type="molecule type" value="Genomic_DNA"/>
</dbReference>
<dbReference type="Proteomes" id="UP001168990">
    <property type="component" value="Unassembled WGS sequence"/>
</dbReference>
<evidence type="ECO:0000313" key="4">
    <source>
        <dbReference type="Proteomes" id="UP001168990"/>
    </source>
</evidence>
<evidence type="ECO:0000313" key="3">
    <source>
        <dbReference type="EMBL" id="KAK0176679.1"/>
    </source>
</evidence>
<feature type="region of interest" description="Disordered" evidence="1">
    <location>
        <begin position="190"/>
        <end position="231"/>
    </location>
</feature>
<protein>
    <submittedName>
        <fullName evidence="3">Uncharacterized protein</fullName>
    </submittedName>
</protein>
<gene>
    <name evidence="3" type="ORF">PV328_000792</name>
</gene>
<keyword evidence="4" id="KW-1185">Reference proteome</keyword>
<name>A0AA39KWT6_9HYME</name>
<organism evidence="3 4">
    <name type="scientific">Microctonus aethiopoides</name>
    <dbReference type="NCBI Taxonomy" id="144406"/>
    <lineage>
        <taxon>Eukaryota</taxon>
        <taxon>Metazoa</taxon>
        <taxon>Ecdysozoa</taxon>
        <taxon>Arthropoda</taxon>
        <taxon>Hexapoda</taxon>
        <taxon>Insecta</taxon>
        <taxon>Pterygota</taxon>
        <taxon>Neoptera</taxon>
        <taxon>Endopterygota</taxon>
        <taxon>Hymenoptera</taxon>
        <taxon>Apocrita</taxon>
        <taxon>Ichneumonoidea</taxon>
        <taxon>Braconidae</taxon>
        <taxon>Euphorinae</taxon>
        <taxon>Microctonus</taxon>
    </lineage>
</organism>
<sequence>MASTVSISRTICFTLVQLIILNIVNCEFLASHYNRTNYESPAEQRIDRSKRSLFDTMPSRLYLNVGNPMGSSFDLVLVKAKSYLANEFLSVVTHGFETNPNVMADVGEFIVYHDLEECSAVVYFEKLKTFRGVIGTNLFIHDLPFNFDSQGVYRLNPVGYPFIMKYEHSFEHIFPTSNFHLPVNEEIQKNSNVPPSNSIQGVKRPSDSDPGLRSKHQRSKRALNEENYEAKSNVSRNGMDYIRKRRGARNQNRYLEILVFITHDIAQIL</sequence>
<proteinExistence type="predicted"/>
<feature type="chain" id="PRO_5041459707" evidence="2">
    <location>
        <begin position="27"/>
        <end position="269"/>
    </location>
</feature>
<reference evidence="3" key="2">
    <citation type="submission" date="2023-03" db="EMBL/GenBank/DDBJ databases">
        <authorList>
            <person name="Inwood S.N."/>
            <person name="Skelly J.G."/>
            <person name="Guhlin J."/>
            <person name="Harrop T.W.R."/>
            <person name="Goldson S.G."/>
            <person name="Dearden P.K."/>
        </authorList>
    </citation>
    <scope>NUCLEOTIDE SEQUENCE</scope>
    <source>
        <strain evidence="3">Irish</strain>
        <tissue evidence="3">Whole body</tissue>
    </source>
</reference>
<keyword evidence="2" id="KW-0732">Signal</keyword>
<accession>A0AA39KWT6</accession>
<feature type="compositionally biased region" description="Polar residues" evidence="1">
    <location>
        <begin position="190"/>
        <end position="200"/>
    </location>
</feature>
<dbReference type="AlphaFoldDB" id="A0AA39KWT6"/>
<reference evidence="3" key="1">
    <citation type="journal article" date="2023" name="bioRxiv">
        <title>Scaffold-level genome assemblies of two parasitoid biocontrol wasps reveal the parthenogenesis mechanism and an associated novel virus.</title>
        <authorList>
            <person name="Inwood S."/>
            <person name="Skelly J."/>
            <person name="Guhlin J."/>
            <person name="Harrop T."/>
            <person name="Goldson S."/>
            <person name="Dearden P."/>
        </authorList>
    </citation>
    <scope>NUCLEOTIDE SEQUENCE</scope>
    <source>
        <strain evidence="3">Irish</strain>
        <tissue evidence="3">Whole body</tissue>
    </source>
</reference>
<comment type="caution">
    <text evidence="3">The sequence shown here is derived from an EMBL/GenBank/DDBJ whole genome shotgun (WGS) entry which is preliminary data.</text>
</comment>